<dbReference type="RefSeq" id="WP_091810672.1">
    <property type="nucleotide sequence ID" value="NZ_CP016354.1"/>
</dbReference>
<dbReference type="KEGG" id="pmad:BAY61_32270"/>
<protein>
    <submittedName>
        <fullName evidence="1">Uncharacterized protein</fullName>
    </submittedName>
</protein>
<sequence>MTTNVEPSADPLAVLYGLHTQLRLLVSALTVAPGTPEVTAMLAGLADTTGQATALLAAAEPETLTALRRAFGYAKARRHNETASELVAAHGRLSVLLRRDQPRRPEAVREPTLRWRLEP</sequence>
<reference evidence="1 2" key="1">
    <citation type="submission" date="2016-10" db="EMBL/GenBank/DDBJ databases">
        <authorList>
            <person name="de Groot N.N."/>
        </authorList>
    </citation>
    <scope>NUCLEOTIDE SEQUENCE [LARGE SCALE GENOMIC DNA]</scope>
    <source>
        <strain evidence="1 2">CGMCC 4.5506</strain>
    </source>
</reference>
<organism evidence="1 2">
    <name type="scientific">Prauserella marina</name>
    <dbReference type="NCBI Taxonomy" id="530584"/>
    <lineage>
        <taxon>Bacteria</taxon>
        <taxon>Bacillati</taxon>
        <taxon>Actinomycetota</taxon>
        <taxon>Actinomycetes</taxon>
        <taxon>Pseudonocardiales</taxon>
        <taxon>Pseudonocardiaceae</taxon>
        <taxon>Prauserella</taxon>
    </lineage>
</organism>
<keyword evidence="2" id="KW-1185">Reference proteome</keyword>
<evidence type="ECO:0000313" key="1">
    <source>
        <dbReference type="EMBL" id="SDD97131.1"/>
    </source>
</evidence>
<dbReference type="OrthoDB" id="3624857at2"/>
<gene>
    <name evidence="1" type="ORF">SAMN05421630_115100</name>
</gene>
<dbReference type="AlphaFoldDB" id="A0A222W1F3"/>
<name>A0A222W1F3_9PSEU</name>
<dbReference type="Proteomes" id="UP000199494">
    <property type="component" value="Unassembled WGS sequence"/>
</dbReference>
<dbReference type="EMBL" id="FMZE01000015">
    <property type="protein sequence ID" value="SDD97131.1"/>
    <property type="molecule type" value="Genomic_DNA"/>
</dbReference>
<dbReference type="STRING" id="530584.SAMN05421630_115100"/>
<evidence type="ECO:0000313" key="2">
    <source>
        <dbReference type="Proteomes" id="UP000199494"/>
    </source>
</evidence>
<accession>A0A222W1F3</accession>
<proteinExistence type="predicted"/>